<name>A0A430AI56_9ENTE</name>
<evidence type="ECO:0000259" key="9">
    <source>
        <dbReference type="Pfam" id="PF00892"/>
    </source>
</evidence>
<sequence>MKEEKKGIVLGVFAYVLWGIIPLYWKLLGEVQSLSILFYRIVWSFVFMLLYIICIKKWRAFCQKVKSLFSSPKTLGFIVLAAIFISINWFTFIYSVGHGHVTAASLGYYMNPLVNVLLGTVFLKEKLGRIGTVACCCAAVGVLMLVLLSGEVPIASLVMAISFSLYGFVKKQLVVSSYTSLTIETLIMLPVALLYFVFFSPQPFMGYTTNLNLLLMGAGIVTAIPLMLFAEAAKRISYILLGFIQYVNPTMMLLFAIFLFHEPYTLGQFFAFSFIWLGIVLFTYGTIQSHRKEKQFLSQGEK</sequence>
<dbReference type="Pfam" id="PF00892">
    <property type="entry name" value="EamA"/>
    <property type="match status" value="2"/>
</dbReference>
<protein>
    <submittedName>
        <fullName evidence="10">Protein RarD</fullName>
    </submittedName>
</protein>
<organism evidence="10 11">
    <name type="scientific">Vagococcus entomophilus</name>
    <dbReference type="NCBI Taxonomy" id="1160095"/>
    <lineage>
        <taxon>Bacteria</taxon>
        <taxon>Bacillati</taxon>
        <taxon>Bacillota</taxon>
        <taxon>Bacilli</taxon>
        <taxon>Lactobacillales</taxon>
        <taxon>Enterococcaceae</taxon>
        <taxon>Vagococcus</taxon>
    </lineage>
</organism>
<dbReference type="EMBL" id="NGJZ01000001">
    <property type="protein sequence ID" value="RSU07765.1"/>
    <property type="molecule type" value="Genomic_DNA"/>
</dbReference>
<comment type="caution">
    <text evidence="10">The sequence shown here is derived from an EMBL/GenBank/DDBJ whole genome shotgun (WGS) entry which is preliminary data.</text>
</comment>
<keyword evidence="3" id="KW-0813">Transport</keyword>
<feature type="transmembrane region" description="Helical" evidence="8">
    <location>
        <begin position="181"/>
        <end position="199"/>
    </location>
</feature>
<feature type="domain" description="EamA" evidence="9">
    <location>
        <begin position="6"/>
        <end position="146"/>
    </location>
</feature>
<feature type="domain" description="EamA" evidence="9">
    <location>
        <begin position="155"/>
        <end position="283"/>
    </location>
</feature>
<comment type="subcellular location">
    <subcellularLocation>
        <location evidence="1">Cell membrane</location>
        <topology evidence="1">Multi-pass membrane protein</topology>
    </subcellularLocation>
</comment>
<feature type="transmembrane region" description="Helical" evidence="8">
    <location>
        <begin position="37"/>
        <end position="54"/>
    </location>
</feature>
<dbReference type="InterPro" id="IPR037185">
    <property type="entry name" value="EmrE-like"/>
</dbReference>
<dbReference type="OrthoDB" id="369870at2"/>
<keyword evidence="6 8" id="KW-1133">Transmembrane helix</keyword>
<evidence type="ECO:0000256" key="1">
    <source>
        <dbReference type="ARBA" id="ARBA00004651"/>
    </source>
</evidence>
<keyword evidence="11" id="KW-1185">Reference proteome</keyword>
<dbReference type="InterPro" id="IPR004626">
    <property type="entry name" value="RarD"/>
</dbReference>
<evidence type="ECO:0000256" key="2">
    <source>
        <dbReference type="ARBA" id="ARBA00007362"/>
    </source>
</evidence>
<gene>
    <name evidence="10" type="ORF">CBF30_00560</name>
</gene>
<dbReference type="Proteomes" id="UP000288669">
    <property type="component" value="Unassembled WGS sequence"/>
</dbReference>
<keyword evidence="4" id="KW-1003">Cell membrane</keyword>
<feature type="transmembrane region" description="Helical" evidence="8">
    <location>
        <begin position="130"/>
        <end position="148"/>
    </location>
</feature>
<proteinExistence type="inferred from homology"/>
<dbReference type="AlphaFoldDB" id="A0A430AI56"/>
<feature type="transmembrane region" description="Helical" evidence="8">
    <location>
        <begin position="106"/>
        <end position="123"/>
    </location>
</feature>
<comment type="similarity">
    <text evidence="2">Belongs to the EamA transporter family.</text>
</comment>
<evidence type="ECO:0000256" key="6">
    <source>
        <dbReference type="ARBA" id="ARBA00022989"/>
    </source>
</evidence>
<keyword evidence="7 8" id="KW-0472">Membrane</keyword>
<dbReference type="PANTHER" id="PTHR22911:SF137">
    <property type="entry name" value="SOLUTE CARRIER FAMILY 35 MEMBER G2-RELATED"/>
    <property type="match status" value="1"/>
</dbReference>
<feature type="transmembrane region" description="Helical" evidence="8">
    <location>
        <begin position="7"/>
        <end position="25"/>
    </location>
</feature>
<dbReference type="RefSeq" id="WP_126821702.1">
    <property type="nucleotide sequence ID" value="NZ_JBHLWU010000001.1"/>
</dbReference>
<evidence type="ECO:0000256" key="3">
    <source>
        <dbReference type="ARBA" id="ARBA00022448"/>
    </source>
</evidence>
<keyword evidence="5 8" id="KW-0812">Transmembrane</keyword>
<dbReference type="NCBIfam" id="TIGR00688">
    <property type="entry name" value="rarD"/>
    <property type="match status" value="1"/>
</dbReference>
<feature type="transmembrane region" description="Helical" evidence="8">
    <location>
        <begin position="211"/>
        <end position="230"/>
    </location>
</feature>
<evidence type="ECO:0000256" key="4">
    <source>
        <dbReference type="ARBA" id="ARBA00022475"/>
    </source>
</evidence>
<dbReference type="PANTHER" id="PTHR22911">
    <property type="entry name" value="ACYL-MALONYL CONDENSING ENZYME-RELATED"/>
    <property type="match status" value="1"/>
</dbReference>
<accession>A0A430AI56</accession>
<reference evidence="10 11" key="1">
    <citation type="submission" date="2017-05" db="EMBL/GenBank/DDBJ databases">
        <title>Vagococcus spp. assemblies.</title>
        <authorList>
            <person name="Gulvik C.A."/>
        </authorList>
    </citation>
    <scope>NUCLEOTIDE SEQUENCE [LARGE SCALE GENOMIC DNA]</scope>
    <source>
        <strain evidence="10 11">DSM 24756</strain>
    </source>
</reference>
<dbReference type="GO" id="GO:0005886">
    <property type="term" value="C:plasma membrane"/>
    <property type="evidence" value="ECO:0007669"/>
    <property type="project" value="UniProtKB-SubCell"/>
</dbReference>
<evidence type="ECO:0000256" key="5">
    <source>
        <dbReference type="ARBA" id="ARBA00022692"/>
    </source>
</evidence>
<evidence type="ECO:0000313" key="10">
    <source>
        <dbReference type="EMBL" id="RSU07765.1"/>
    </source>
</evidence>
<feature type="transmembrane region" description="Helical" evidence="8">
    <location>
        <begin position="154"/>
        <end position="169"/>
    </location>
</feature>
<dbReference type="InterPro" id="IPR000620">
    <property type="entry name" value="EamA_dom"/>
</dbReference>
<feature type="transmembrane region" description="Helical" evidence="8">
    <location>
        <begin position="237"/>
        <end position="260"/>
    </location>
</feature>
<dbReference type="SUPFAM" id="SSF103481">
    <property type="entry name" value="Multidrug resistance efflux transporter EmrE"/>
    <property type="match status" value="2"/>
</dbReference>
<evidence type="ECO:0000313" key="11">
    <source>
        <dbReference type="Proteomes" id="UP000288669"/>
    </source>
</evidence>
<evidence type="ECO:0000256" key="7">
    <source>
        <dbReference type="ARBA" id="ARBA00023136"/>
    </source>
</evidence>
<feature type="transmembrane region" description="Helical" evidence="8">
    <location>
        <begin position="75"/>
        <end position="94"/>
    </location>
</feature>
<evidence type="ECO:0000256" key="8">
    <source>
        <dbReference type="SAM" id="Phobius"/>
    </source>
</evidence>
<feature type="transmembrane region" description="Helical" evidence="8">
    <location>
        <begin position="266"/>
        <end position="287"/>
    </location>
</feature>